<keyword evidence="2" id="KW-1185">Reference proteome</keyword>
<protein>
    <submittedName>
        <fullName evidence="1">Uncharacterized protein</fullName>
    </submittedName>
</protein>
<reference evidence="1" key="1">
    <citation type="submission" date="2022-05" db="EMBL/GenBank/DDBJ databases">
        <authorList>
            <person name="Okamura Y."/>
        </authorList>
    </citation>
    <scope>NUCLEOTIDE SEQUENCE</scope>
</reference>
<dbReference type="EMBL" id="CALOZG010000085">
    <property type="protein sequence ID" value="CAH4037813.1"/>
    <property type="molecule type" value="Genomic_DNA"/>
</dbReference>
<accession>A0A9P0TYB7</accession>
<comment type="caution">
    <text evidence="1">The sequence shown here is derived from an EMBL/GenBank/DDBJ whole genome shotgun (WGS) entry which is preliminary data.</text>
</comment>
<evidence type="ECO:0000313" key="1">
    <source>
        <dbReference type="EMBL" id="CAH4037813.1"/>
    </source>
</evidence>
<dbReference type="Proteomes" id="UP001152562">
    <property type="component" value="Unassembled WGS sequence"/>
</dbReference>
<organism evidence="1 2">
    <name type="scientific">Pieris brassicae</name>
    <name type="common">White butterfly</name>
    <name type="synonym">Large white butterfly</name>
    <dbReference type="NCBI Taxonomy" id="7116"/>
    <lineage>
        <taxon>Eukaryota</taxon>
        <taxon>Metazoa</taxon>
        <taxon>Ecdysozoa</taxon>
        <taxon>Arthropoda</taxon>
        <taxon>Hexapoda</taxon>
        <taxon>Insecta</taxon>
        <taxon>Pterygota</taxon>
        <taxon>Neoptera</taxon>
        <taxon>Endopterygota</taxon>
        <taxon>Lepidoptera</taxon>
        <taxon>Glossata</taxon>
        <taxon>Ditrysia</taxon>
        <taxon>Papilionoidea</taxon>
        <taxon>Pieridae</taxon>
        <taxon>Pierinae</taxon>
        <taxon>Pieris</taxon>
    </lineage>
</organism>
<proteinExistence type="predicted"/>
<gene>
    <name evidence="1" type="ORF">PIBRA_LOCUS13436</name>
</gene>
<dbReference type="AlphaFoldDB" id="A0A9P0TYB7"/>
<name>A0A9P0TYB7_PIEBR</name>
<evidence type="ECO:0000313" key="2">
    <source>
        <dbReference type="Proteomes" id="UP001152562"/>
    </source>
</evidence>
<sequence length="80" mass="9320">MPFPFLISTQTHMILIISETKLDCFKEGVNRSSSCYFSYIFVSTLTKVRLDFVGGKKLRLCCRVTEKYIFYSKQCAPYNL</sequence>